<accession>A0A1M5CFI0</accession>
<name>A0A1M5CFI0_STRHI</name>
<organism evidence="2 3">
    <name type="scientific">Streptoalloteichus hindustanus</name>
    <dbReference type="NCBI Taxonomy" id="2017"/>
    <lineage>
        <taxon>Bacteria</taxon>
        <taxon>Bacillati</taxon>
        <taxon>Actinomycetota</taxon>
        <taxon>Actinomycetes</taxon>
        <taxon>Pseudonocardiales</taxon>
        <taxon>Pseudonocardiaceae</taxon>
        <taxon>Streptoalloteichus</taxon>
    </lineage>
</organism>
<dbReference type="Pfam" id="PF04149">
    <property type="entry name" value="DUF397"/>
    <property type="match status" value="1"/>
</dbReference>
<sequence length="69" mass="7336">MTRDPKLPVFWRKSSRSQNGSANCVEIADLTGAAAVRDSKNPTGPALVFAPGAFTAFVNTVKEGRLDLS</sequence>
<evidence type="ECO:0000313" key="3">
    <source>
        <dbReference type="Proteomes" id="UP000184501"/>
    </source>
</evidence>
<keyword evidence="3" id="KW-1185">Reference proteome</keyword>
<gene>
    <name evidence="2" type="ORF">SAMN05444320_1045</name>
</gene>
<dbReference type="EMBL" id="FQVN01000004">
    <property type="protein sequence ID" value="SHF53495.1"/>
    <property type="molecule type" value="Genomic_DNA"/>
</dbReference>
<proteinExistence type="predicted"/>
<evidence type="ECO:0000259" key="1">
    <source>
        <dbReference type="Pfam" id="PF04149"/>
    </source>
</evidence>
<feature type="domain" description="DUF397" evidence="1">
    <location>
        <begin position="11"/>
        <end position="62"/>
    </location>
</feature>
<dbReference type="InterPro" id="IPR007278">
    <property type="entry name" value="DUF397"/>
</dbReference>
<evidence type="ECO:0000313" key="2">
    <source>
        <dbReference type="EMBL" id="SHF53495.1"/>
    </source>
</evidence>
<protein>
    <recommendedName>
        <fullName evidence="1">DUF397 domain-containing protein</fullName>
    </recommendedName>
</protein>
<dbReference type="STRING" id="2017.SAMN05444320_1045"/>
<reference evidence="2 3" key="1">
    <citation type="submission" date="2016-11" db="EMBL/GenBank/DDBJ databases">
        <authorList>
            <person name="Jaros S."/>
            <person name="Januszkiewicz K."/>
            <person name="Wedrychowicz H."/>
        </authorList>
    </citation>
    <scope>NUCLEOTIDE SEQUENCE [LARGE SCALE GENOMIC DNA]</scope>
    <source>
        <strain evidence="2 3">DSM 44523</strain>
    </source>
</reference>
<dbReference type="AlphaFoldDB" id="A0A1M5CFI0"/>
<dbReference type="RefSeq" id="WP_234995703.1">
    <property type="nucleotide sequence ID" value="NZ_FQVN01000004.1"/>
</dbReference>
<dbReference type="Proteomes" id="UP000184501">
    <property type="component" value="Unassembled WGS sequence"/>
</dbReference>